<proteinExistence type="inferred from homology"/>
<dbReference type="CDD" id="cd13778">
    <property type="entry name" value="Aar2_C"/>
    <property type="match status" value="1"/>
</dbReference>
<evidence type="ECO:0000313" key="6">
    <source>
        <dbReference type="Proteomes" id="UP001329825"/>
    </source>
</evidence>
<gene>
    <name evidence="5" type="ORF">IL334_003447</name>
</gene>
<dbReference type="Gene3D" id="2.60.34.20">
    <property type="match status" value="1"/>
</dbReference>
<dbReference type="EMBL" id="CP141884">
    <property type="protein sequence ID" value="WRT66488.1"/>
    <property type="molecule type" value="Genomic_DNA"/>
</dbReference>
<feature type="domain" description="AAR2 C-terminal" evidence="3">
    <location>
        <begin position="202"/>
        <end position="387"/>
    </location>
</feature>
<dbReference type="InterPro" id="IPR038516">
    <property type="entry name" value="AAR2_N_sf"/>
</dbReference>
<name>A0ABZ1CXK6_9TREE</name>
<feature type="compositionally biased region" description="Acidic residues" evidence="2">
    <location>
        <begin position="399"/>
        <end position="413"/>
    </location>
</feature>
<protein>
    <recommendedName>
        <fullName evidence="7">A1 cistron-splicing factor AAR2</fullName>
    </recommendedName>
</protein>
<dbReference type="RefSeq" id="XP_062791228.1">
    <property type="nucleotide sequence ID" value="XM_062935177.1"/>
</dbReference>
<dbReference type="Pfam" id="PF05282">
    <property type="entry name" value="AAR2"/>
    <property type="match status" value="1"/>
</dbReference>
<organism evidence="5 6">
    <name type="scientific">Kwoniella shivajii</name>
    <dbReference type="NCBI Taxonomy" id="564305"/>
    <lineage>
        <taxon>Eukaryota</taxon>
        <taxon>Fungi</taxon>
        <taxon>Dikarya</taxon>
        <taxon>Basidiomycota</taxon>
        <taxon>Agaricomycotina</taxon>
        <taxon>Tremellomycetes</taxon>
        <taxon>Tremellales</taxon>
        <taxon>Cryptococcaceae</taxon>
        <taxon>Kwoniella</taxon>
    </lineage>
</organism>
<dbReference type="PANTHER" id="PTHR12689">
    <property type="entry name" value="A1 CISTRON SPLICING FACTOR AAR2-RELATED"/>
    <property type="match status" value="1"/>
</dbReference>
<dbReference type="GeneID" id="87955578"/>
<comment type="similarity">
    <text evidence="1">Belongs to the AAR2 family.</text>
</comment>
<dbReference type="PANTHER" id="PTHR12689:SF4">
    <property type="entry name" value="PROTEIN AAR2 HOMOLOG"/>
    <property type="match status" value="1"/>
</dbReference>
<dbReference type="CDD" id="cd13777">
    <property type="entry name" value="Aar2_N"/>
    <property type="match status" value="1"/>
</dbReference>
<evidence type="ECO:0000256" key="2">
    <source>
        <dbReference type="SAM" id="MobiDB-lite"/>
    </source>
</evidence>
<feature type="domain" description="AAR2 N-terminal" evidence="4">
    <location>
        <begin position="16"/>
        <end position="158"/>
    </location>
</feature>
<evidence type="ECO:0000313" key="5">
    <source>
        <dbReference type="EMBL" id="WRT66488.1"/>
    </source>
</evidence>
<evidence type="ECO:0000259" key="3">
    <source>
        <dbReference type="Pfam" id="PF05282"/>
    </source>
</evidence>
<dbReference type="Proteomes" id="UP001329825">
    <property type="component" value="Chromosome 4"/>
</dbReference>
<dbReference type="InterPro" id="IPR007946">
    <property type="entry name" value="AAR2"/>
</dbReference>
<sequence length="421" mass="46743">MNQLTPAQGKTLWEAGGFVVLTDLPEGSEFGIDGVFNVIRKFSGIKFLPPGLHLITWSSIPSSSSTSSSSSSSSVTVSSPQGGVPIRNGLIRFFSPRQRVLLRYDPSSEEVNDVKGEITDDKLRSIDVELAPYPFDHHPQWKSLTSCITQETVDTVLGEDGKRIGRVDGMTNVIGEEEDSKEMKIELTNLPSKYKSQDGLNFVRFNLRRSWRSGAIGEEVTKFSKDKSWLLGDVITNQLGGNPTKLISQLQLSFILLLNLSSYSALLVYKRILNLLCQSPTFISSPDTYLDTSTSSSSSPKHVQNTYRALIDTLAAQISSIPEGTFDTELPELDVFYLDQIETVKRSLAIAMWGLNGTQKWDEMIKKDMQVSWGKLEESSKKWGWEIGDLTISSSGFNGEEEDGDNEEEEEGEYAPVIVEI</sequence>
<feature type="region of interest" description="Disordered" evidence="2">
    <location>
        <begin position="392"/>
        <end position="421"/>
    </location>
</feature>
<dbReference type="InterPro" id="IPR033647">
    <property type="entry name" value="Aar2_N"/>
</dbReference>
<dbReference type="Gene3D" id="1.25.40.550">
    <property type="entry name" value="Aar2, C-terminal domain-like"/>
    <property type="match status" value="1"/>
</dbReference>
<dbReference type="Pfam" id="PF20981">
    <property type="entry name" value="AAR2_1st"/>
    <property type="match status" value="1"/>
</dbReference>
<dbReference type="InterPro" id="IPR033648">
    <property type="entry name" value="AAR2_C"/>
</dbReference>
<evidence type="ECO:0008006" key="7">
    <source>
        <dbReference type="Google" id="ProtNLM"/>
    </source>
</evidence>
<evidence type="ECO:0000256" key="1">
    <source>
        <dbReference type="ARBA" id="ARBA00006281"/>
    </source>
</evidence>
<accession>A0ABZ1CXK6</accession>
<reference evidence="5 6" key="1">
    <citation type="submission" date="2024-01" db="EMBL/GenBank/DDBJ databases">
        <title>Comparative genomics of Cryptococcus and Kwoniella reveals pathogenesis evolution and contrasting modes of karyotype evolution via chromosome fusion or intercentromeric recombination.</title>
        <authorList>
            <person name="Coelho M.A."/>
            <person name="David-Palma M."/>
            <person name="Shea T."/>
            <person name="Bowers K."/>
            <person name="McGinley-Smith S."/>
            <person name="Mohammad A.W."/>
            <person name="Gnirke A."/>
            <person name="Yurkov A.M."/>
            <person name="Nowrousian M."/>
            <person name="Sun S."/>
            <person name="Cuomo C.A."/>
            <person name="Heitman J."/>
        </authorList>
    </citation>
    <scope>NUCLEOTIDE SEQUENCE [LARGE SCALE GENOMIC DNA]</scope>
    <source>
        <strain evidence="5">CBS 11374</strain>
    </source>
</reference>
<dbReference type="InterPro" id="IPR038514">
    <property type="entry name" value="AAR2_C_sf"/>
</dbReference>
<evidence type="ECO:0000259" key="4">
    <source>
        <dbReference type="Pfam" id="PF20981"/>
    </source>
</evidence>
<keyword evidence="6" id="KW-1185">Reference proteome</keyword>